<gene>
    <name evidence="1" type="ORF">COT75_03495</name>
</gene>
<organism evidence="1 2">
    <name type="scientific">Candidatus Beckwithbacteria bacterium CG10_big_fil_rev_8_21_14_0_10_34_10</name>
    <dbReference type="NCBI Taxonomy" id="1974495"/>
    <lineage>
        <taxon>Bacteria</taxon>
        <taxon>Candidatus Beckwithiibacteriota</taxon>
    </lineage>
</organism>
<sequence length="91" mass="10439">MTKIKAGQLPDILDESLQEIFKPETRVSNPNLVRNKFQSIVGQLEVIRNHFYLVSEDGVPTQISQDMVESLIQISRILRIDNPFENVPISF</sequence>
<dbReference type="Proteomes" id="UP000230093">
    <property type="component" value="Unassembled WGS sequence"/>
</dbReference>
<dbReference type="AlphaFoldDB" id="A0A2H0W8U9"/>
<evidence type="ECO:0000313" key="1">
    <source>
        <dbReference type="EMBL" id="PIS09047.1"/>
    </source>
</evidence>
<dbReference type="EMBL" id="PEZT01000021">
    <property type="protein sequence ID" value="PIS09047.1"/>
    <property type="molecule type" value="Genomic_DNA"/>
</dbReference>
<proteinExistence type="predicted"/>
<name>A0A2H0W8U9_9BACT</name>
<reference evidence="2" key="1">
    <citation type="submission" date="2017-09" db="EMBL/GenBank/DDBJ databases">
        <title>Depth-based differentiation of microbial function through sediment-hosted aquifers and enrichment of novel symbionts in the deep terrestrial subsurface.</title>
        <authorList>
            <person name="Probst A.J."/>
            <person name="Ladd B."/>
            <person name="Jarett J.K."/>
            <person name="Geller-Mcgrath D.E."/>
            <person name="Sieber C.M.K."/>
            <person name="Emerson J.B."/>
            <person name="Anantharaman K."/>
            <person name="Thomas B.C."/>
            <person name="Malmstrom R."/>
            <person name="Stieglmeier M."/>
            <person name="Klingl A."/>
            <person name="Woyke T."/>
            <person name="Ryan C.M."/>
            <person name="Banfield J.F."/>
        </authorList>
    </citation>
    <scope>NUCLEOTIDE SEQUENCE [LARGE SCALE GENOMIC DNA]</scope>
</reference>
<protein>
    <submittedName>
        <fullName evidence="1">Uncharacterized protein</fullName>
    </submittedName>
</protein>
<accession>A0A2H0W8U9</accession>
<evidence type="ECO:0000313" key="2">
    <source>
        <dbReference type="Proteomes" id="UP000230093"/>
    </source>
</evidence>
<comment type="caution">
    <text evidence="1">The sequence shown here is derived from an EMBL/GenBank/DDBJ whole genome shotgun (WGS) entry which is preliminary data.</text>
</comment>